<reference evidence="2 3" key="1">
    <citation type="journal article" date="2015" name="Microbiome">
        <title>Genomic resolution of linkages in carbon, nitrogen, and sulfur cycling among widespread estuary sediment bacteria.</title>
        <authorList>
            <person name="Baker B.J."/>
            <person name="Lazar C.S."/>
            <person name="Teske A.P."/>
            <person name="Dick G.J."/>
        </authorList>
    </citation>
    <scope>NUCLEOTIDE SEQUENCE [LARGE SCALE GENOMIC DNA]</scope>
    <source>
        <strain evidence="2">SM23_42</strain>
    </source>
</reference>
<gene>
    <name evidence="2" type="ORF">AMJ83_00170</name>
</gene>
<dbReference type="Pfam" id="PF01370">
    <property type="entry name" value="Epimerase"/>
    <property type="match status" value="1"/>
</dbReference>
<organism evidence="2 3">
    <name type="scientific">candidate division WOR_3 bacterium SM23_42</name>
    <dbReference type="NCBI Taxonomy" id="1703779"/>
    <lineage>
        <taxon>Bacteria</taxon>
        <taxon>Bacteria division WOR-3</taxon>
    </lineage>
</organism>
<evidence type="ECO:0000313" key="3">
    <source>
        <dbReference type="Proteomes" id="UP000051373"/>
    </source>
</evidence>
<sequence>MEFDNLITSPFGLGEKLILELLKKGESVYAVFPTPKDVPMSFLGKKNIKYGFLRFDHDPILEKVLPRRTKRVFHIFELYSGKFSRLFKSNTLATLLLLEWAKNSGVEDFIYLSSGEVYGKGTNLDENHASNPYSFYATSKYQAEMFLRFYQRFYRIHSVRLFFPFGKGVEQGFVWNIAQSLISEDTIDAEYDSISPTFSDDVVEPLIRLREQNNSDIYNVCGSPVKLEKVVEELKKVVQKSPKTLKSRKVALSGNNSKAKESLKYRETSLSEAMKVSFGG</sequence>
<dbReference type="STRING" id="1703779.AMJ83_00170"/>
<proteinExistence type="predicted"/>
<evidence type="ECO:0000259" key="1">
    <source>
        <dbReference type="Pfam" id="PF01370"/>
    </source>
</evidence>
<dbReference type="EMBL" id="LJUJ01000001">
    <property type="protein sequence ID" value="KPK64662.1"/>
    <property type="molecule type" value="Genomic_DNA"/>
</dbReference>
<feature type="domain" description="NAD-dependent epimerase/dehydratase" evidence="1">
    <location>
        <begin position="84"/>
        <end position="182"/>
    </location>
</feature>
<dbReference type="PANTHER" id="PTHR43245">
    <property type="entry name" value="BIFUNCTIONAL POLYMYXIN RESISTANCE PROTEIN ARNA"/>
    <property type="match status" value="1"/>
</dbReference>
<comment type="caution">
    <text evidence="2">The sequence shown here is derived from an EMBL/GenBank/DDBJ whole genome shotgun (WGS) entry which is preliminary data.</text>
</comment>
<evidence type="ECO:0000313" key="2">
    <source>
        <dbReference type="EMBL" id="KPK64662.1"/>
    </source>
</evidence>
<dbReference type="Gene3D" id="3.40.50.720">
    <property type="entry name" value="NAD(P)-binding Rossmann-like Domain"/>
    <property type="match status" value="1"/>
</dbReference>
<dbReference type="Proteomes" id="UP000051373">
    <property type="component" value="Unassembled WGS sequence"/>
</dbReference>
<dbReference type="InterPro" id="IPR050177">
    <property type="entry name" value="Lipid_A_modif_metabolic_enz"/>
</dbReference>
<name>A0A0S8FVG7_UNCW3</name>
<dbReference type="AlphaFoldDB" id="A0A0S8FVG7"/>
<dbReference type="PANTHER" id="PTHR43245:SF13">
    <property type="entry name" value="UDP-D-APIOSE_UDP-D-XYLOSE SYNTHASE 2"/>
    <property type="match status" value="1"/>
</dbReference>
<dbReference type="InterPro" id="IPR036291">
    <property type="entry name" value="NAD(P)-bd_dom_sf"/>
</dbReference>
<dbReference type="SUPFAM" id="SSF51735">
    <property type="entry name" value="NAD(P)-binding Rossmann-fold domains"/>
    <property type="match status" value="1"/>
</dbReference>
<accession>A0A0S8FVG7</accession>
<dbReference type="InterPro" id="IPR001509">
    <property type="entry name" value="Epimerase_deHydtase"/>
</dbReference>
<protein>
    <recommendedName>
        <fullName evidence="1">NAD-dependent epimerase/dehydratase domain-containing protein</fullName>
    </recommendedName>
</protein>